<evidence type="ECO:0000256" key="1">
    <source>
        <dbReference type="SAM" id="Phobius"/>
    </source>
</evidence>
<keyword evidence="1" id="KW-1133">Transmembrane helix</keyword>
<dbReference type="PANTHER" id="PTHR38928:SF7">
    <property type="entry name" value="ARGOS7"/>
    <property type="match status" value="1"/>
</dbReference>
<gene>
    <name evidence="2" type="ORF">PRUPE_7G039200</name>
</gene>
<name>A0A251N6D5_PRUPE</name>
<dbReference type="Proteomes" id="UP000006882">
    <property type="component" value="Chromosome G7"/>
</dbReference>
<sequence length="70" mass="7572">MVQFFSAVSGMFMVVFAVTLLVLPLVLPPLPPPPLALLLVPVLILLLLFFMALSPSVVQLPDIDHLPPIV</sequence>
<protein>
    <submittedName>
        <fullName evidence="2">Uncharacterized protein</fullName>
    </submittedName>
</protein>
<dbReference type="PANTHER" id="PTHR38928">
    <property type="entry name" value="ARGOS7"/>
    <property type="match status" value="1"/>
</dbReference>
<feature type="transmembrane region" description="Helical" evidence="1">
    <location>
        <begin position="7"/>
        <end position="27"/>
    </location>
</feature>
<keyword evidence="1" id="KW-0812">Transmembrane</keyword>
<feature type="transmembrane region" description="Helical" evidence="1">
    <location>
        <begin position="33"/>
        <end position="53"/>
    </location>
</feature>
<dbReference type="Gramene" id="ONH94911">
    <property type="protein sequence ID" value="ONH94911"/>
    <property type="gene ID" value="PRUPE_7G039200"/>
</dbReference>
<evidence type="ECO:0000313" key="3">
    <source>
        <dbReference type="Proteomes" id="UP000006882"/>
    </source>
</evidence>
<keyword evidence="3" id="KW-1185">Reference proteome</keyword>
<keyword evidence="1" id="KW-0472">Membrane</keyword>
<proteinExistence type="predicted"/>
<reference evidence="2 3" key="1">
    <citation type="journal article" date="2013" name="Nat. Genet.">
        <title>The high-quality draft genome of peach (Prunus persica) identifies unique patterns of genetic diversity, domestication and genome evolution.</title>
        <authorList>
            <consortium name="International Peach Genome Initiative"/>
            <person name="Verde I."/>
            <person name="Abbott A.G."/>
            <person name="Scalabrin S."/>
            <person name="Jung S."/>
            <person name="Shu S."/>
            <person name="Marroni F."/>
            <person name="Zhebentyayeva T."/>
            <person name="Dettori M.T."/>
            <person name="Grimwood J."/>
            <person name="Cattonaro F."/>
            <person name="Zuccolo A."/>
            <person name="Rossini L."/>
            <person name="Jenkins J."/>
            <person name="Vendramin E."/>
            <person name="Meisel L.A."/>
            <person name="Decroocq V."/>
            <person name="Sosinski B."/>
            <person name="Prochnik S."/>
            <person name="Mitros T."/>
            <person name="Policriti A."/>
            <person name="Cipriani G."/>
            <person name="Dondini L."/>
            <person name="Ficklin S."/>
            <person name="Goodstein D.M."/>
            <person name="Xuan P."/>
            <person name="Del Fabbro C."/>
            <person name="Aramini V."/>
            <person name="Copetti D."/>
            <person name="Gonzalez S."/>
            <person name="Horner D.S."/>
            <person name="Falchi R."/>
            <person name="Lucas S."/>
            <person name="Mica E."/>
            <person name="Maldonado J."/>
            <person name="Lazzari B."/>
            <person name="Bielenberg D."/>
            <person name="Pirona R."/>
            <person name="Miculan M."/>
            <person name="Barakat A."/>
            <person name="Testolin R."/>
            <person name="Stella A."/>
            <person name="Tartarini S."/>
            <person name="Tonutti P."/>
            <person name="Arus P."/>
            <person name="Orellana A."/>
            <person name="Wells C."/>
            <person name="Main D."/>
            <person name="Vizzotto G."/>
            <person name="Silva H."/>
            <person name="Salamini F."/>
            <person name="Schmutz J."/>
            <person name="Morgante M."/>
            <person name="Rokhsar D.S."/>
        </authorList>
    </citation>
    <scope>NUCLEOTIDE SEQUENCE [LARGE SCALE GENOMIC DNA]</scope>
    <source>
        <strain evidence="3">cv. Nemared</strain>
    </source>
</reference>
<dbReference type="EMBL" id="CM007657">
    <property type="protein sequence ID" value="ONH94911.1"/>
    <property type="molecule type" value="Genomic_DNA"/>
</dbReference>
<evidence type="ECO:0000313" key="2">
    <source>
        <dbReference type="EMBL" id="ONH94911.1"/>
    </source>
</evidence>
<accession>A0A251N6D5</accession>
<organism evidence="2 3">
    <name type="scientific">Prunus persica</name>
    <name type="common">Peach</name>
    <name type="synonym">Amygdalus persica</name>
    <dbReference type="NCBI Taxonomy" id="3760"/>
    <lineage>
        <taxon>Eukaryota</taxon>
        <taxon>Viridiplantae</taxon>
        <taxon>Streptophyta</taxon>
        <taxon>Embryophyta</taxon>
        <taxon>Tracheophyta</taxon>
        <taxon>Spermatophyta</taxon>
        <taxon>Magnoliopsida</taxon>
        <taxon>eudicotyledons</taxon>
        <taxon>Gunneridae</taxon>
        <taxon>Pentapetalae</taxon>
        <taxon>rosids</taxon>
        <taxon>fabids</taxon>
        <taxon>Rosales</taxon>
        <taxon>Rosaceae</taxon>
        <taxon>Amygdaloideae</taxon>
        <taxon>Amygdaleae</taxon>
        <taxon>Prunus</taxon>
    </lineage>
</organism>
<dbReference type="AlphaFoldDB" id="A0A251N6D5"/>